<proteinExistence type="predicted"/>
<gene>
    <name evidence="2" type="ORF">BBAD15_g10681</name>
</gene>
<sequence>MAHLDDFDVLCFDVYGTLIDWETGITTALQPLFTQANQKPLPPRAELLHAVHELEAQQQSHAPSMRYRDVLAAVHPRLAARFHLAPPSVWRLDRGVARAFAATNAGPLEGVPFDVVVTAEDVGSFKPAGRNFDFMVGEVREKLGLGKDRILQTAQSQFHDHHPAKKAGIRSCWIVRPGAIMGNRQQDIYDWKFDTLADMADAVEAEQA</sequence>
<dbReference type="HOGENOM" id="CLU_045011_3_2_1"/>
<dbReference type="Gene3D" id="1.10.150.750">
    <property type="match status" value="1"/>
</dbReference>
<dbReference type="Gene3D" id="3.40.50.1000">
    <property type="entry name" value="HAD superfamily/HAD-like"/>
    <property type="match status" value="1"/>
</dbReference>
<comment type="caution">
    <text evidence="2">The sequence shown here is derived from an EMBL/GenBank/DDBJ whole genome shotgun (WGS) entry which is preliminary data.</text>
</comment>
<dbReference type="EMBL" id="ANFO01001126">
    <property type="protein sequence ID" value="KGQ04063.1"/>
    <property type="molecule type" value="Genomic_DNA"/>
</dbReference>
<dbReference type="Proteomes" id="UP000030106">
    <property type="component" value="Unassembled WGS sequence"/>
</dbReference>
<organism evidence="2 3">
    <name type="scientific">Beauveria bassiana D1-5</name>
    <dbReference type="NCBI Taxonomy" id="1245745"/>
    <lineage>
        <taxon>Eukaryota</taxon>
        <taxon>Fungi</taxon>
        <taxon>Dikarya</taxon>
        <taxon>Ascomycota</taxon>
        <taxon>Pezizomycotina</taxon>
        <taxon>Sordariomycetes</taxon>
        <taxon>Hypocreomycetidae</taxon>
        <taxon>Hypocreales</taxon>
        <taxon>Cordycipitaceae</taxon>
        <taxon>Beauveria</taxon>
    </lineage>
</organism>
<dbReference type="OrthoDB" id="444127at2759"/>
<dbReference type="InterPro" id="IPR023214">
    <property type="entry name" value="HAD_sf"/>
</dbReference>
<evidence type="ECO:0000313" key="3">
    <source>
        <dbReference type="Proteomes" id="UP000030106"/>
    </source>
</evidence>
<protein>
    <recommendedName>
        <fullName evidence="4">(S)-2-haloacid dehalogenase 4A</fullName>
    </recommendedName>
</protein>
<dbReference type="SUPFAM" id="SSF56784">
    <property type="entry name" value="HAD-like"/>
    <property type="match status" value="1"/>
</dbReference>
<dbReference type="InterPro" id="IPR051540">
    <property type="entry name" value="S-2-haloacid_dehalogenase"/>
</dbReference>
<evidence type="ECO:0000256" key="1">
    <source>
        <dbReference type="ARBA" id="ARBA00022801"/>
    </source>
</evidence>
<evidence type="ECO:0008006" key="4">
    <source>
        <dbReference type="Google" id="ProtNLM"/>
    </source>
</evidence>
<name>A0A0A2V983_BEABA</name>
<keyword evidence="1" id="KW-0378">Hydrolase</keyword>
<dbReference type="STRING" id="1245745.A0A0A2V983"/>
<dbReference type="PANTHER" id="PTHR43316:SF9">
    <property type="entry name" value="ACID DEHALOGENASE, PUTATIVE (AFU_ORTHOLOGUE AFUA_6G14460)-RELATED"/>
    <property type="match status" value="1"/>
</dbReference>
<dbReference type="GO" id="GO:0016787">
    <property type="term" value="F:hydrolase activity"/>
    <property type="evidence" value="ECO:0007669"/>
    <property type="project" value="UniProtKB-KW"/>
</dbReference>
<evidence type="ECO:0000313" key="2">
    <source>
        <dbReference type="EMBL" id="KGQ04063.1"/>
    </source>
</evidence>
<dbReference type="InterPro" id="IPR036412">
    <property type="entry name" value="HAD-like_sf"/>
</dbReference>
<dbReference type="PANTHER" id="PTHR43316">
    <property type="entry name" value="HYDROLASE, HALOACID DELAHOGENASE-RELATED"/>
    <property type="match status" value="1"/>
</dbReference>
<dbReference type="AlphaFoldDB" id="A0A0A2V983"/>
<accession>A0A0A2V983</accession>
<reference evidence="2 3" key="1">
    <citation type="submission" date="2012-10" db="EMBL/GenBank/DDBJ databases">
        <title>Genome sequencing and analysis of entomopathogenic fungi Beauveria bassiana D1-5.</title>
        <authorList>
            <person name="Li Q."/>
            <person name="Wang L."/>
            <person name="Zhang Z."/>
            <person name="Wang Q."/>
            <person name="Ren J."/>
            <person name="Wang M."/>
            <person name="Xu W."/>
            <person name="Wang J."/>
            <person name="Lu Y."/>
            <person name="Du Q."/>
            <person name="Sun Z."/>
        </authorList>
    </citation>
    <scope>NUCLEOTIDE SEQUENCE [LARGE SCALE GENOMIC DNA]</scope>
    <source>
        <strain evidence="2 3">D1-5</strain>
    </source>
</reference>